<comment type="caution">
    <text evidence="3">The sequence shown here is derived from an EMBL/GenBank/DDBJ whole genome shotgun (WGS) entry which is preliminary data.</text>
</comment>
<protein>
    <submittedName>
        <fullName evidence="3">Uncharacterized protein</fullName>
    </submittedName>
</protein>
<dbReference type="RefSeq" id="WP_189706348.1">
    <property type="nucleotide sequence ID" value="NZ_BMSA01000001.1"/>
</dbReference>
<sequence>MAHAPLGVLVMVAEMLGDASLLGPGVLAVLCARAVTGGVTLYRSQLDRLADGPGGPPEPRHPVRAKVPDRRTVVSLVRGDARPHGPVPVKSTDTVAD</sequence>
<keyword evidence="2" id="KW-0472">Membrane</keyword>
<evidence type="ECO:0000313" key="4">
    <source>
        <dbReference type="Proteomes" id="UP000646776"/>
    </source>
</evidence>
<accession>A0A918H0H6</accession>
<dbReference type="InterPro" id="IPR014743">
    <property type="entry name" value="Cl-channel_core"/>
</dbReference>
<gene>
    <name evidence="3" type="ORF">GCM10010226_01690</name>
</gene>
<dbReference type="AlphaFoldDB" id="A0A918H0H6"/>
<evidence type="ECO:0000256" key="2">
    <source>
        <dbReference type="SAM" id="Phobius"/>
    </source>
</evidence>
<keyword evidence="2" id="KW-0812">Transmembrane</keyword>
<evidence type="ECO:0000256" key="1">
    <source>
        <dbReference type="SAM" id="MobiDB-lite"/>
    </source>
</evidence>
<organism evidence="3 4">
    <name type="scientific">Streptomyces phaeofaciens</name>
    <dbReference type="NCBI Taxonomy" id="68254"/>
    <lineage>
        <taxon>Bacteria</taxon>
        <taxon>Bacillati</taxon>
        <taxon>Actinomycetota</taxon>
        <taxon>Actinomycetes</taxon>
        <taxon>Kitasatosporales</taxon>
        <taxon>Streptomycetaceae</taxon>
        <taxon>Streptomyces</taxon>
    </lineage>
</organism>
<dbReference type="Proteomes" id="UP000646776">
    <property type="component" value="Unassembled WGS sequence"/>
</dbReference>
<dbReference type="EMBL" id="BMSA01000001">
    <property type="protein sequence ID" value="GGT29545.1"/>
    <property type="molecule type" value="Genomic_DNA"/>
</dbReference>
<proteinExistence type="predicted"/>
<dbReference type="SUPFAM" id="SSF81340">
    <property type="entry name" value="Clc chloride channel"/>
    <property type="match status" value="1"/>
</dbReference>
<evidence type="ECO:0000313" key="3">
    <source>
        <dbReference type="EMBL" id="GGT29545.1"/>
    </source>
</evidence>
<keyword evidence="4" id="KW-1185">Reference proteome</keyword>
<name>A0A918H0H6_9ACTN</name>
<feature type="region of interest" description="Disordered" evidence="1">
    <location>
        <begin position="77"/>
        <end position="97"/>
    </location>
</feature>
<reference evidence="3" key="2">
    <citation type="submission" date="2020-09" db="EMBL/GenBank/DDBJ databases">
        <authorList>
            <person name="Sun Q."/>
            <person name="Ohkuma M."/>
        </authorList>
    </citation>
    <scope>NUCLEOTIDE SEQUENCE</scope>
    <source>
        <strain evidence="3">JCM 4125</strain>
    </source>
</reference>
<reference evidence="3" key="1">
    <citation type="journal article" date="2014" name="Int. J. Syst. Evol. Microbiol.">
        <title>Complete genome sequence of Corynebacterium casei LMG S-19264T (=DSM 44701T), isolated from a smear-ripened cheese.</title>
        <authorList>
            <consortium name="US DOE Joint Genome Institute (JGI-PGF)"/>
            <person name="Walter F."/>
            <person name="Albersmeier A."/>
            <person name="Kalinowski J."/>
            <person name="Ruckert C."/>
        </authorList>
    </citation>
    <scope>NUCLEOTIDE SEQUENCE</scope>
    <source>
        <strain evidence="3">JCM 4125</strain>
    </source>
</reference>
<feature type="transmembrane region" description="Helical" evidence="2">
    <location>
        <begin position="20"/>
        <end position="42"/>
    </location>
</feature>
<keyword evidence="2" id="KW-1133">Transmembrane helix</keyword>